<comment type="caution">
    <text evidence="2">The sequence shown here is derived from an EMBL/GenBank/DDBJ whole genome shotgun (WGS) entry which is preliminary data.</text>
</comment>
<evidence type="ECO:0000256" key="1">
    <source>
        <dbReference type="SAM" id="SignalP"/>
    </source>
</evidence>
<protein>
    <recommendedName>
        <fullName evidence="4">Secreted protein</fullName>
    </recommendedName>
</protein>
<feature type="chain" id="PRO_5043708507" description="Secreted protein" evidence="1">
    <location>
        <begin position="19"/>
        <end position="110"/>
    </location>
</feature>
<accession>A0AAV5MUW4</accession>
<gene>
    <name evidence="2" type="ORF">SLEP1_g59216</name>
</gene>
<organism evidence="2 3">
    <name type="scientific">Rubroshorea leprosula</name>
    <dbReference type="NCBI Taxonomy" id="152421"/>
    <lineage>
        <taxon>Eukaryota</taxon>
        <taxon>Viridiplantae</taxon>
        <taxon>Streptophyta</taxon>
        <taxon>Embryophyta</taxon>
        <taxon>Tracheophyta</taxon>
        <taxon>Spermatophyta</taxon>
        <taxon>Magnoliopsida</taxon>
        <taxon>eudicotyledons</taxon>
        <taxon>Gunneridae</taxon>
        <taxon>Pentapetalae</taxon>
        <taxon>rosids</taxon>
        <taxon>malvids</taxon>
        <taxon>Malvales</taxon>
        <taxon>Dipterocarpaceae</taxon>
        <taxon>Rubroshorea</taxon>
    </lineage>
</organism>
<evidence type="ECO:0000313" key="3">
    <source>
        <dbReference type="Proteomes" id="UP001054252"/>
    </source>
</evidence>
<dbReference type="AlphaFoldDB" id="A0AAV5MUW4"/>
<keyword evidence="3" id="KW-1185">Reference proteome</keyword>
<evidence type="ECO:0008006" key="4">
    <source>
        <dbReference type="Google" id="ProtNLM"/>
    </source>
</evidence>
<keyword evidence="1" id="KW-0732">Signal</keyword>
<evidence type="ECO:0000313" key="2">
    <source>
        <dbReference type="EMBL" id="GKV52643.1"/>
    </source>
</evidence>
<sequence>MSRCPRVSLLLLLPCTEQEPQPPPTPPLERNRISRSVLLCVFLPCCPRISAGCASFDFFLISQNSPALPAGLTQPPASVLAGKIVVLDPWGTLVRGLSLRYYMIEVSKLW</sequence>
<dbReference type="Proteomes" id="UP001054252">
    <property type="component" value="Unassembled WGS sequence"/>
</dbReference>
<proteinExistence type="predicted"/>
<dbReference type="EMBL" id="BPVZ01000791">
    <property type="protein sequence ID" value="GKV52643.1"/>
    <property type="molecule type" value="Genomic_DNA"/>
</dbReference>
<reference evidence="2 3" key="1">
    <citation type="journal article" date="2021" name="Commun. Biol.">
        <title>The genome of Shorea leprosula (Dipterocarpaceae) highlights the ecological relevance of drought in aseasonal tropical rainforests.</title>
        <authorList>
            <person name="Ng K.K.S."/>
            <person name="Kobayashi M.J."/>
            <person name="Fawcett J.A."/>
            <person name="Hatakeyama M."/>
            <person name="Paape T."/>
            <person name="Ng C.H."/>
            <person name="Ang C.C."/>
            <person name="Tnah L.H."/>
            <person name="Lee C.T."/>
            <person name="Nishiyama T."/>
            <person name="Sese J."/>
            <person name="O'Brien M.J."/>
            <person name="Copetti D."/>
            <person name="Mohd Noor M.I."/>
            <person name="Ong R.C."/>
            <person name="Putra M."/>
            <person name="Sireger I.Z."/>
            <person name="Indrioko S."/>
            <person name="Kosugi Y."/>
            <person name="Izuno A."/>
            <person name="Isagi Y."/>
            <person name="Lee S.L."/>
            <person name="Shimizu K.K."/>
        </authorList>
    </citation>
    <scope>NUCLEOTIDE SEQUENCE [LARGE SCALE GENOMIC DNA]</scope>
    <source>
        <strain evidence="2">214</strain>
    </source>
</reference>
<name>A0AAV5MUW4_9ROSI</name>
<feature type="signal peptide" evidence="1">
    <location>
        <begin position="1"/>
        <end position="18"/>
    </location>
</feature>